<feature type="transmembrane region" description="Helical" evidence="2">
    <location>
        <begin position="420"/>
        <end position="439"/>
    </location>
</feature>
<reference evidence="3" key="1">
    <citation type="journal article" date="2013" name="Antimicrob. Agents Chemother.">
        <title>Dissemination of a pSCFS3-Like cfr-Carrying Plasmid in Staphylococcus aureus and Staphylococcus epidermidis Clinical Isolates Recovered from Hospitals in Ohio.</title>
        <authorList>
            <person name="Mendes R.E."/>
            <person name="Deshpande L.M."/>
            <person name="Bonilla H.F."/>
            <person name="Schwarz S."/>
            <person name="Huband M.D."/>
            <person name="Jones R.N."/>
            <person name="Quinn J.P."/>
        </authorList>
    </citation>
    <scope>NUCLEOTIDE SEQUENCE</scope>
    <source>
        <strain evidence="3">1243-07</strain>
        <plasmid evidence="3">pSEPI8573</plasmid>
    </source>
</reference>
<keyword evidence="2" id="KW-1133">Transmembrane helix</keyword>
<feature type="compositionally biased region" description="Basic and acidic residues" evidence="1">
    <location>
        <begin position="672"/>
        <end position="693"/>
    </location>
</feature>
<feature type="transmembrane region" description="Helical" evidence="2">
    <location>
        <begin position="391"/>
        <end position="414"/>
    </location>
</feature>
<feature type="compositionally biased region" description="Basic and acidic residues" evidence="1">
    <location>
        <begin position="625"/>
        <end position="637"/>
    </location>
</feature>
<evidence type="ECO:0000256" key="1">
    <source>
        <dbReference type="SAM" id="MobiDB-lite"/>
    </source>
</evidence>
<keyword evidence="3" id="KW-0614">Plasmid</keyword>
<sequence>MKDKTKGFLWFLAVLMVLSVCLVGVNEAFAKEKDPISGMFPSNQDDDLPEVKSNIVGYKEHNLDNYSMDYVLEEKDDKPWYDVIGLSEKAYNFTENSKYEILNGIWSTYKIFASVFIFLVSEAFEFTILGSIVSELADVISAIGGSSGLGKFITWAFIGVVVWLIATISKGELRKGATGVMLAIVFTALFSIYVSNAKPIIQGTSDFSQYVSNTILNTSTSVTGENQSDQAEASENDVSNKEGLATMKNTLHEILIVKPWLQLEFGTTNVNEIGGGKAGEDNKVEDGKKLINGILDHKPKSDKRNDIIKDNKKNMSVSNNYTTSRIVVAVFVYIPSFIIGISAILFAVAKQFYELGFVVGAVVMVGVLIIAIIPSFVGYLKGTAKRTGGHLLMSIVYVFLLVLMFTLINVTYQISEEKNWNYIVTAISLSLICLGMLFMQGKLIKNDYQKVMSSIKQQNISEQRARARKKREENKQNNGQGNQPVYGGNDTNVRKKPTEHISKKKANDHNTTSNGVNKKDGGTISKKPKASEQEQSKKPNSNIKKKEDQKIKKKPKQKQNRNDSPGNQDPNNNYNTKPKSRSGNDTVDEGSGSKPSVNRKDGGTIKKKPQAVPDKKTEGSNTKQSRNDSSSKDRLNKNEGGNDSSRVNEQIQTNKPQNKPVIRKKPKPVQDTQEKSASRETENRIDAIKRNKK</sequence>
<evidence type="ECO:0000256" key="2">
    <source>
        <dbReference type="SAM" id="Phobius"/>
    </source>
</evidence>
<dbReference type="RefSeq" id="WP_015585953.1">
    <property type="nucleotide sequence ID" value="NZ_JADDLV010000015.1"/>
</dbReference>
<feature type="transmembrane region" description="Helical" evidence="2">
    <location>
        <begin position="176"/>
        <end position="194"/>
    </location>
</feature>
<feature type="transmembrane region" description="Helical" evidence="2">
    <location>
        <begin position="152"/>
        <end position="170"/>
    </location>
</feature>
<proteinExistence type="predicted"/>
<feature type="compositionally biased region" description="Polar residues" evidence="1">
    <location>
        <begin position="639"/>
        <end position="657"/>
    </location>
</feature>
<geneLocation type="plasmid" evidence="3">
    <name>pSEPI8573</name>
</geneLocation>
<accession>M9UWY4</accession>
<evidence type="ECO:0000313" key="3">
    <source>
        <dbReference type="EMBL" id="AGJ70591.1"/>
    </source>
</evidence>
<feature type="transmembrane region" description="Helical" evidence="2">
    <location>
        <begin position="326"/>
        <end position="349"/>
    </location>
</feature>
<dbReference type="AlphaFoldDB" id="M9UWY4"/>
<dbReference type="InterPro" id="IPR058112">
    <property type="entry name" value="CD3337_EF1877-like"/>
</dbReference>
<keyword evidence="2" id="KW-0472">Membrane</keyword>
<dbReference type="EMBL" id="KC222021">
    <property type="protein sequence ID" value="AGJ70591.1"/>
    <property type="molecule type" value="Genomic_DNA"/>
</dbReference>
<feature type="compositionally biased region" description="Basic and acidic residues" evidence="1">
    <location>
        <begin position="492"/>
        <end position="508"/>
    </location>
</feature>
<feature type="transmembrane region" description="Helical" evidence="2">
    <location>
        <begin position="355"/>
        <end position="379"/>
    </location>
</feature>
<feature type="compositionally biased region" description="Polar residues" evidence="1">
    <location>
        <begin position="562"/>
        <end position="585"/>
    </location>
</feature>
<feature type="transmembrane region" description="Helical" evidence="2">
    <location>
        <begin position="111"/>
        <end position="132"/>
    </location>
</feature>
<feature type="region of interest" description="Disordered" evidence="1">
    <location>
        <begin position="459"/>
        <end position="693"/>
    </location>
</feature>
<organism evidence="3">
    <name type="scientific">Staphylococcus epidermidis</name>
    <dbReference type="NCBI Taxonomy" id="1282"/>
    <lineage>
        <taxon>Bacteria</taxon>
        <taxon>Bacillati</taxon>
        <taxon>Bacillota</taxon>
        <taxon>Bacilli</taxon>
        <taxon>Bacillales</taxon>
        <taxon>Staphylococcaceae</taxon>
        <taxon>Staphylococcus</taxon>
    </lineage>
</organism>
<dbReference type="NCBIfam" id="NF046089">
    <property type="entry name" value="CD3337_EF1877"/>
    <property type="match status" value="1"/>
</dbReference>
<protein>
    <submittedName>
        <fullName evidence="3">Possible membrane protein</fullName>
    </submittedName>
</protein>
<keyword evidence="2" id="KW-0812">Transmembrane</keyword>
<name>M9UWY4_STAEP</name>